<reference evidence="6 7" key="1">
    <citation type="submission" date="2017-12" db="EMBL/GenBank/DDBJ databases">
        <title>Phylogenetic diversity of female urinary microbiome.</title>
        <authorList>
            <person name="Thomas-White K."/>
            <person name="Wolfe A.J."/>
        </authorList>
    </citation>
    <scope>NUCLEOTIDE SEQUENCE [LARGE SCALE GENOMIC DNA]</scope>
    <source>
        <strain evidence="6 7">UMB0250</strain>
    </source>
</reference>
<dbReference type="InterPro" id="IPR003593">
    <property type="entry name" value="AAA+_ATPase"/>
</dbReference>
<dbReference type="GO" id="GO:0005524">
    <property type="term" value="F:ATP binding"/>
    <property type="evidence" value="ECO:0007669"/>
    <property type="project" value="UniProtKB-KW"/>
</dbReference>
<evidence type="ECO:0000256" key="4">
    <source>
        <dbReference type="ARBA" id="ARBA00022840"/>
    </source>
</evidence>
<name>A0A2I1I7T2_9ACTO</name>
<evidence type="ECO:0000256" key="2">
    <source>
        <dbReference type="ARBA" id="ARBA00022448"/>
    </source>
</evidence>
<dbReference type="PANTHER" id="PTHR42734">
    <property type="entry name" value="METAL TRANSPORT SYSTEM ATP-BINDING PROTEIN TM_0124-RELATED"/>
    <property type="match status" value="1"/>
</dbReference>
<dbReference type="InterPro" id="IPR017871">
    <property type="entry name" value="ABC_transporter-like_CS"/>
</dbReference>
<sequence>MTTNGITFQGAGVGYGTRVVLTGVQGRMNPGEALALVGPNGSGKTTLLKALARSVPILEGQIEGIPDTIGYVPQSADLDLTFPITVEQVVMMGLYKQIGLARFPRKAHREKVASTLTNVGLLSRAKDRFGELSGGQRQRVLVARALIAQPKLILLDEPFNGLDQPNRDALLGIIRRAKNDGTSVVVSTHDLSLAYDVCDQAILVAGRQIAFGPVREVLTPKLMKQAYGSESLETEACELATCDDSHKQRGEVA</sequence>
<protein>
    <submittedName>
        <fullName evidence="6">ABC transporter ATP-binding protein</fullName>
    </submittedName>
</protein>
<dbReference type="InterPro" id="IPR050153">
    <property type="entry name" value="Metal_Ion_Import_ABC"/>
</dbReference>
<dbReference type="Proteomes" id="UP000234545">
    <property type="component" value="Unassembled WGS sequence"/>
</dbReference>
<dbReference type="PANTHER" id="PTHR42734:SF5">
    <property type="entry name" value="IRON TRANSPORT SYSTEM ATP-BINDING PROTEIN HI_0361-RELATED"/>
    <property type="match status" value="1"/>
</dbReference>
<dbReference type="InterPro" id="IPR003439">
    <property type="entry name" value="ABC_transporter-like_ATP-bd"/>
</dbReference>
<organism evidence="6 7">
    <name type="scientific">Schaalia turicensis</name>
    <dbReference type="NCBI Taxonomy" id="131111"/>
    <lineage>
        <taxon>Bacteria</taxon>
        <taxon>Bacillati</taxon>
        <taxon>Actinomycetota</taxon>
        <taxon>Actinomycetes</taxon>
        <taxon>Actinomycetales</taxon>
        <taxon>Actinomycetaceae</taxon>
        <taxon>Schaalia</taxon>
    </lineage>
</organism>
<dbReference type="SMART" id="SM00382">
    <property type="entry name" value="AAA"/>
    <property type="match status" value="1"/>
</dbReference>
<evidence type="ECO:0000259" key="5">
    <source>
        <dbReference type="PROSITE" id="PS50893"/>
    </source>
</evidence>
<feature type="domain" description="ABC transporter" evidence="5">
    <location>
        <begin position="1"/>
        <end position="231"/>
    </location>
</feature>
<dbReference type="Pfam" id="PF00005">
    <property type="entry name" value="ABC_tran"/>
    <property type="match status" value="1"/>
</dbReference>
<dbReference type="GO" id="GO:0016887">
    <property type="term" value="F:ATP hydrolysis activity"/>
    <property type="evidence" value="ECO:0007669"/>
    <property type="project" value="InterPro"/>
</dbReference>
<gene>
    <name evidence="6" type="ORF">CYJ25_02985</name>
</gene>
<dbReference type="RefSeq" id="WP_101627681.1">
    <property type="nucleotide sequence ID" value="NZ_JBQOSN010000001.1"/>
</dbReference>
<dbReference type="Gene3D" id="3.40.50.300">
    <property type="entry name" value="P-loop containing nucleotide triphosphate hydrolases"/>
    <property type="match status" value="1"/>
</dbReference>
<evidence type="ECO:0000313" key="7">
    <source>
        <dbReference type="Proteomes" id="UP000234545"/>
    </source>
</evidence>
<proteinExistence type="inferred from homology"/>
<evidence type="ECO:0000256" key="1">
    <source>
        <dbReference type="ARBA" id="ARBA00005417"/>
    </source>
</evidence>
<dbReference type="SUPFAM" id="SSF52540">
    <property type="entry name" value="P-loop containing nucleoside triphosphate hydrolases"/>
    <property type="match status" value="1"/>
</dbReference>
<accession>A0A2I1I7T2</accession>
<keyword evidence="3" id="KW-0547">Nucleotide-binding</keyword>
<dbReference type="InterPro" id="IPR027417">
    <property type="entry name" value="P-loop_NTPase"/>
</dbReference>
<evidence type="ECO:0000256" key="3">
    <source>
        <dbReference type="ARBA" id="ARBA00022741"/>
    </source>
</evidence>
<keyword evidence="2" id="KW-0813">Transport</keyword>
<keyword evidence="4 6" id="KW-0067">ATP-binding</keyword>
<evidence type="ECO:0000313" key="6">
    <source>
        <dbReference type="EMBL" id="PKY67208.1"/>
    </source>
</evidence>
<dbReference type="PROSITE" id="PS00211">
    <property type="entry name" value="ABC_TRANSPORTER_1"/>
    <property type="match status" value="1"/>
</dbReference>
<comment type="similarity">
    <text evidence="1">Belongs to the ABC transporter superfamily.</text>
</comment>
<dbReference type="OrthoDB" id="5296765at2"/>
<comment type="caution">
    <text evidence="6">The sequence shown here is derived from an EMBL/GenBank/DDBJ whole genome shotgun (WGS) entry which is preliminary data.</text>
</comment>
<dbReference type="PROSITE" id="PS50893">
    <property type="entry name" value="ABC_TRANSPORTER_2"/>
    <property type="match status" value="1"/>
</dbReference>
<dbReference type="EMBL" id="PKKJ01000001">
    <property type="protein sequence ID" value="PKY67208.1"/>
    <property type="molecule type" value="Genomic_DNA"/>
</dbReference>
<dbReference type="AlphaFoldDB" id="A0A2I1I7T2"/>
<dbReference type="CDD" id="cd03235">
    <property type="entry name" value="ABC_Metallic_Cations"/>
    <property type="match status" value="1"/>
</dbReference>